<dbReference type="InterPro" id="IPR001078">
    <property type="entry name" value="2-oxoacid_DH_actylTfrase"/>
</dbReference>
<evidence type="ECO:0000313" key="13">
    <source>
        <dbReference type="EMBL" id="CAE2203874.1"/>
    </source>
</evidence>
<dbReference type="NCBIfam" id="TIGR01347">
    <property type="entry name" value="sucB"/>
    <property type="match status" value="1"/>
</dbReference>
<dbReference type="PROSITE" id="PS00189">
    <property type="entry name" value="LIPOYL"/>
    <property type="match status" value="1"/>
</dbReference>
<name>A0A7S4M6L7_9STRA</name>
<dbReference type="UniPathway" id="UPA00868">
    <property type="reaction ID" value="UER00840"/>
</dbReference>
<dbReference type="FunFam" id="3.30.559.10:FF:000007">
    <property type="entry name" value="Dihydrolipoamide acetyltransferase component of pyruvate dehydrogenase complex"/>
    <property type="match status" value="1"/>
</dbReference>
<dbReference type="InterPro" id="IPR006255">
    <property type="entry name" value="SucB"/>
</dbReference>
<evidence type="ECO:0000256" key="7">
    <source>
        <dbReference type="ARBA" id="ARBA00022823"/>
    </source>
</evidence>
<dbReference type="SUPFAM" id="SSF51230">
    <property type="entry name" value="Single hybrid motif"/>
    <property type="match status" value="1"/>
</dbReference>
<organism evidence="13">
    <name type="scientific">Odontella aurita</name>
    <dbReference type="NCBI Taxonomy" id="265563"/>
    <lineage>
        <taxon>Eukaryota</taxon>
        <taxon>Sar</taxon>
        <taxon>Stramenopiles</taxon>
        <taxon>Ochrophyta</taxon>
        <taxon>Bacillariophyta</taxon>
        <taxon>Mediophyceae</taxon>
        <taxon>Biddulphiophycidae</taxon>
        <taxon>Eupodiscales</taxon>
        <taxon>Odontellaceae</taxon>
        <taxon>Odontella</taxon>
    </lineage>
</organism>
<evidence type="ECO:0000259" key="12">
    <source>
        <dbReference type="PROSITE" id="PS50968"/>
    </source>
</evidence>
<keyword evidence="5" id="KW-0816">Tricarboxylic acid cycle</keyword>
<dbReference type="Pfam" id="PF00364">
    <property type="entry name" value="Biotin_lipoyl"/>
    <property type="match status" value="1"/>
</dbReference>
<dbReference type="InterPro" id="IPR011053">
    <property type="entry name" value="Single_hybrid_motif"/>
</dbReference>
<evidence type="ECO:0000256" key="9">
    <source>
        <dbReference type="ARBA" id="ARBA00023315"/>
    </source>
</evidence>
<evidence type="ECO:0000256" key="2">
    <source>
        <dbReference type="ARBA" id="ARBA00005145"/>
    </source>
</evidence>
<dbReference type="GO" id="GO:0006099">
    <property type="term" value="P:tricarboxylic acid cycle"/>
    <property type="evidence" value="ECO:0007669"/>
    <property type="project" value="UniProtKB-KW"/>
</dbReference>
<dbReference type="AlphaFoldDB" id="A0A7S4M6L7"/>
<dbReference type="PROSITE" id="PS50968">
    <property type="entry name" value="BIOTINYL_LIPOYL"/>
    <property type="match status" value="1"/>
</dbReference>
<feature type="compositionally biased region" description="Low complexity" evidence="11">
    <location>
        <begin position="146"/>
        <end position="155"/>
    </location>
</feature>
<dbReference type="GO" id="GO:0033512">
    <property type="term" value="P:L-lysine catabolic process to acetyl-CoA via saccharopine"/>
    <property type="evidence" value="ECO:0007669"/>
    <property type="project" value="UniProtKB-UniPathway"/>
</dbReference>
<feature type="compositionally biased region" description="Pro residues" evidence="11">
    <location>
        <begin position="187"/>
        <end position="198"/>
    </location>
</feature>
<evidence type="ECO:0000256" key="5">
    <source>
        <dbReference type="ARBA" id="ARBA00022532"/>
    </source>
</evidence>
<sequence length="444" mass="46920">MMLSRAASILARRASPAAAKVVRHQLGSASHLSSYCHINSTRSVQECNRRTFVSASASRAMPVKVVEVPTMGDSITEGTIVDLPVAPGDYVEEDDVVVVLETDKVSVDVRAPEAGAVVEILGEIDDVVEVGSGLYRMDTDAEKPEGTAAPEAAAEAPPPEPVVEPVTAAAPTPAPTTAAPAAAPTPKAVPAPVAPAGPVPGETKAFVGARTERRTKMSRMRQRVAARLKDAQNTAAMLTTFQECDMGALMELRSQHKDAFFEKHGVKLGFMSAFVKAATAALQEVPAVNAYIDDSTNEIVYRDYVDVSVAVASPAGLVVPVLRNTEAMSFADCESSIAMYARKAREGSLSLDDMSGGTFTISNGGVFGSLMGTPIINPPQSAILGMHATKMRAVVNAKGEVVARPMMYLALTYDHRLIDGREGVTFLKSISEKIADPNKLLLDI</sequence>
<dbReference type="EMBL" id="HBKQ01002723">
    <property type="protein sequence ID" value="CAE2203874.1"/>
    <property type="molecule type" value="Transcribed_RNA"/>
</dbReference>
<dbReference type="InterPro" id="IPR003016">
    <property type="entry name" value="2-oxoA_DH_lipoyl-BS"/>
</dbReference>
<dbReference type="Gene3D" id="3.30.559.10">
    <property type="entry name" value="Chloramphenicol acetyltransferase-like domain"/>
    <property type="match status" value="1"/>
</dbReference>
<evidence type="ECO:0000256" key="8">
    <source>
        <dbReference type="ARBA" id="ARBA00022946"/>
    </source>
</evidence>
<dbReference type="GO" id="GO:0004149">
    <property type="term" value="F:dihydrolipoyllysine-residue succinyltransferase activity"/>
    <property type="evidence" value="ECO:0007669"/>
    <property type="project" value="UniProtKB-EC"/>
</dbReference>
<protein>
    <recommendedName>
        <fullName evidence="4">dihydrolipoyllysine-residue succinyltransferase</fullName>
        <ecNumber evidence="4">2.3.1.61</ecNumber>
    </recommendedName>
    <alternativeName>
        <fullName evidence="10">2-oxoglutarate dehydrogenase complex component E2</fullName>
    </alternativeName>
</protein>
<dbReference type="Pfam" id="PF00198">
    <property type="entry name" value="2-oxoacid_dh"/>
    <property type="match status" value="1"/>
</dbReference>
<dbReference type="GO" id="GO:0005739">
    <property type="term" value="C:mitochondrion"/>
    <property type="evidence" value="ECO:0007669"/>
    <property type="project" value="TreeGrafter"/>
</dbReference>
<dbReference type="SUPFAM" id="SSF52777">
    <property type="entry name" value="CoA-dependent acyltransferases"/>
    <property type="match status" value="1"/>
</dbReference>
<reference evidence="13" key="1">
    <citation type="submission" date="2021-01" db="EMBL/GenBank/DDBJ databases">
        <authorList>
            <person name="Corre E."/>
            <person name="Pelletier E."/>
            <person name="Niang G."/>
            <person name="Scheremetjew M."/>
            <person name="Finn R."/>
            <person name="Kale V."/>
            <person name="Holt S."/>
            <person name="Cochrane G."/>
            <person name="Meng A."/>
            <person name="Brown T."/>
            <person name="Cohen L."/>
        </authorList>
    </citation>
    <scope>NUCLEOTIDE SEQUENCE</scope>
    <source>
        <strain evidence="13">Isolate 1302-5</strain>
    </source>
</reference>
<dbReference type="InterPro" id="IPR023213">
    <property type="entry name" value="CAT-like_dom_sf"/>
</dbReference>
<feature type="region of interest" description="Disordered" evidence="11">
    <location>
        <begin position="140"/>
        <end position="203"/>
    </location>
</feature>
<accession>A0A7S4M6L7</accession>
<evidence type="ECO:0000256" key="11">
    <source>
        <dbReference type="SAM" id="MobiDB-lite"/>
    </source>
</evidence>
<dbReference type="PANTHER" id="PTHR43416">
    <property type="entry name" value="DIHYDROLIPOYLLYSINE-RESIDUE SUCCINYLTRANSFERASE COMPONENT OF 2-OXOGLUTARATE DEHYDROGENASE COMPLEX, MITOCHONDRIAL-RELATED"/>
    <property type="match status" value="1"/>
</dbReference>
<keyword evidence="8" id="KW-0809">Transit peptide</keyword>
<comment type="similarity">
    <text evidence="3">Belongs to the 2-oxoacid dehydrogenase family.</text>
</comment>
<dbReference type="GO" id="GO:0045252">
    <property type="term" value="C:oxoglutarate dehydrogenase complex"/>
    <property type="evidence" value="ECO:0007669"/>
    <property type="project" value="InterPro"/>
</dbReference>
<feature type="compositionally biased region" description="Low complexity" evidence="11">
    <location>
        <begin position="163"/>
        <end position="186"/>
    </location>
</feature>
<keyword evidence="6" id="KW-0808">Transferase</keyword>
<evidence type="ECO:0000256" key="1">
    <source>
        <dbReference type="ARBA" id="ARBA00001938"/>
    </source>
</evidence>
<evidence type="ECO:0000256" key="6">
    <source>
        <dbReference type="ARBA" id="ARBA00022679"/>
    </source>
</evidence>
<comment type="pathway">
    <text evidence="2">Amino-acid degradation; L-lysine degradation via saccharopine pathway; glutaryl-CoA from L-lysine: step 6/6.</text>
</comment>
<dbReference type="CDD" id="cd06849">
    <property type="entry name" value="lipoyl_domain"/>
    <property type="match status" value="1"/>
</dbReference>
<keyword evidence="9" id="KW-0012">Acyltransferase</keyword>
<dbReference type="InterPro" id="IPR000089">
    <property type="entry name" value="Biotin_lipoyl"/>
</dbReference>
<dbReference type="InterPro" id="IPR050537">
    <property type="entry name" value="2-oxoacid_dehydrogenase"/>
</dbReference>
<keyword evidence="7" id="KW-0450">Lipoyl</keyword>
<evidence type="ECO:0000256" key="3">
    <source>
        <dbReference type="ARBA" id="ARBA00007317"/>
    </source>
</evidence>
<dbReference type="Gene3D" id="2.40.50.100">
    <property type="match status" value="1"/>
</dbReference>
<evidence type="ECO:0000256" key="4">
    <source>
        <dbReference type="ARBA" id="ARBA00012945"/>
    </source>
</evidence>
<dbReference type="EC" id="2.3.1.61" evidence="4"/>
<evidence type="ECO:0000256" key="10">
    <source>
        <dbReference type="ARBA" id="ARBA00032406"/>
    </source>
</evidence>
<proteinExistence type="inferred from homology"/>
<gene>
    <name evidence="13" type="ORF">OAUR00152_LOCUS1850</name>
</gene>
<feature type="domain" description="Lipoyl-binding" evidence="12">
    <location>
        <begin position="63"/>
        <end position="138"/>
    </location>
</feature>
<comment type="cofactor">
    <cofactor evidence="1">
        <name>(R)-lipoate</name>
        <dbReference type="ChEBI" id="CHEBI:83088"/>
    </cofactor>
</comment>
<dbReference type="PANTHER" id="PTHR43416:SF5">
    <property type="entry name" value="DIHYDROLIPOYLLYSINE-RESIDUE SUCCINYLTRANSFERASE COMPONENT OF 2-OXOGLUTARATE DEHYDROGENASE COMPLEX, MITOCHONDRIAL"/>
    <property type="match status" value="1"/>
</dbReference>